<dbReference type="EMBL" id="ASPP01000568">
    <property type="protein sequence ID" value="ETO36536.1"/>
    <property type="molecule type" value="Genomic_DNA"/>
</dbReference>
<gene>
    <name evidence="3" type="ORF">RFI_00526</name>
</gene>
<organism evidence="3 4">
    <name type="scientific">Reticulomyxa filosa</name>
    <dbReference type="NCBI Taxonomy" id="46433"/>
    <lineage>
        <taxon>Eukaryota</taxon>
        <taxon>Sar</taxon>
        <taxon>Rhizaria</taxon>
        <taxon>Retaria</taxon>
        <taxon>Foraminifera</taxon>
        <taxon>Monothalamids</taxon>
        <taxon>Reticulomyxidae</taxon>
        <taxon>Reticulomyxa</taxon>
    </lineage>
</organism>
<feature type="coiled-coil region" evidence="1">
    <location>
        <begin position="561"/>
        <end position="626"/>
    </location>
</feature>
<evidence type="ECO:0000256" key="1">
    <source>
        <dbReference type="SAM" id="Coils"/>
    </source>
</evidence>
<feature type="coiled-coil region" evidence="1">
    <location>
        <begin position="264"/>
        <end position="322"/>
    </location>
</feature>
<name>X6PE92_RETFI</name>
<accession>X6PE92</accession>
<evidence type="ECO:0000256" key="2">
    <source>
        <dbReference type="SAM" id="MobiDB-lite"/>
    </source>
</evidence>
<feature type="compositionally biased region" description="Basic and acidic residues" evidence="2">
    <location>
        <begin position="416"/>
        <end position="428"/>
    </location>
</feature>
<protein>
    <submittedName>
        <fullName evidence="3">Viral A-type inclusion protein</fullName>
    </submittedName>
</protein>
<feature type="region of interest" description="Disordered" evidence="2">
    <location>
        <begin position="412"/>
        <end position="454"/>
    </location>
</feature>
<dbReference type="Proteomes" id="UP000023152">
    <property type="component" value="Unassembled WGS sequence"/>
</dbReference>
<evidence type="ECO:0000313" key="3">
    <source>
        <dbReference type="EMBL" id="ETO36536.1"/>
    </source>
</evidence>
<reference evidence="3 4" key="1">
    <citation type="journal article" date="2013" name="Curr. Biol.">
        <title>The Genome of the Foraminiferan Reticulomyxa filosa.</title>
        <authorList>
            <person name="Glockner G."/>
            <person name="Hulsmann N."/>
            <person name="Schleicher M."/>
            <person name="Noegel A.A."/>
            <person name="Eichinger L."/>
            <person name="Gallinger C."/>
            <person name="Pawlowski J."/>
            <person name="Sierra R."/>
            <person name="Euteneuer U."/>
            <person name="Pillet L."/>
            <person name="Moustafa A."/>
            <person name="Platzer M."/>
            <person name="Groth M."/>
            <person name="Szafranski K."/>
            <person name="Schliwa M."/>
        </authorList>
    </citation>
    <scope>NUCLEOTIDE SEQUENCE [LARGE SCALE GENOMIC DNA]</scope>
</reference>
<comment type="caution">
    <text evidence="3">The sequence shown here is derived from an EMBL/GenBank/DDBJ whole genome shotgun (WGS) entry which is preliminary data.</text>
</comment>
<sequence length="640" mass="73731">MDTFISEPFANLSKTKKKKDKMASNDLKMKETFATNEASPKQRAALPNESNIFPMRSKDPFNVTKFGHASFLSDVQQDISIADIIEFSCCNFGEEGGERERKKDMKRRKNERLRQDTMSKKSYLNSNHLLLASNALNSKEDHVKNKEGEGEQKMVKDKEQEMTKMQERLETQKKTIDDLQWNITQLHEDFAKQQMEWEDKFSIQQKLIDQFTALDDDEDNNDTYNTNKNSIEEISKKNRRLSVQLRIDETLQKKHILFEDHSTLQTVQLELRSTLAKMSKAENDLSRLLTTIGQGSQLYLRLEQIRQAIAQHNKLVTRVEQTLNEKLQSHSSDFFDIYDDHDVSTNLYSLDTDDEEHDHEDHFGRAVTKDGIIAQSDSDADVDESRNNAAILRARSHHMAVNSFETTALLAGLNSDNRKTNDDNNQGKEKKKNSPPPPPSPPNAVSRHRHHKSRSLVSGKYLTMNMLPIQEAISQTPREGGTPRSIHESNDIEALDIGDTYGTVVNEDETIITTANKDILEKQNEAISNSEKHNPVDAKNPVASTHKRKSSSFNDYRSQQMAQLRQDCAQMRLQILRLEKEKEQWAENTDEVTRSAKRCDHLTELLTKMTDEKLQLRLKIEELESLLSRYNFNSAFFQRK</sequence>
<feature type="coiled-coil region" evidence="1">
    <location>
        <begin position="155"/>
        <end position="189"/>
    </location>
</feature>
<proteinExistence type="predicted"/>
<keyword evidence="4" id="KW-1185">Reference proteome</keyword>
<feature type="region of interest" description="Disordered" evidence="2">
    <location>
        <begin position="530"/>
        <end position="554"/>
    </location>
</feature>
<evidence type="ECO:0000313" key="4">
    <source>
        <dbReference type="Proteomes" id="UP000023152"/>
    </source>
</evidence>
<keyword evidence="1" id="KW-0175">Coiled coil</keyword>
<dbReference type="AlphaFoldDB" id="X6PE92"/>